<dbReference type="AlphaFoldDB" id="A0A9Q0K7Q6"/>
<evidence type="ECO:0000256" key="1">
    <source>
        <dbReference type="ARBA" id="ARBA00008773"/>
    </source>
</evidence>
<keyword evidence="6" id="KW-1185">Reference proteome</keyword>
<accession>A0A9Q0K7Q6</accession>
<evidence type="ECO:0000256" key="4">
    <source>
        <dbReference type="RuleBase" id="RU004335"/>
    </source>
</evidence>
<evidence type="ECO:0000313" key="6">
    <source>
        <dbReference type="Proteomes" id="UP001141806"/>
    </source>
</evidence>
<gene>
    <name evidence="5" type="ORF">NE237_017282</name>
</gene>
<evidence type="ECO:0000256" key="2">
    <source>
        <dbReference type="ARBA" id="ARBA00022801"/>
    </source>
</evidence>
<keyword evidence="3" id="KW-0326">Glycosidase</keyword>
<dbReference type="OrthoDB" id="1293114at2759"/>
<protein>
    <submittedName>
        <fullName evidence="5">Uncharacterized protein</fullName>
    </submittedName>
</protein>
<dbReference type="InterPro" id="IPR017853">
    <property type="entry name" value="GH"/>
</dbReference>
<dbReference type="Proteomes" id="UP001141806">
    <property type="component" value="Unassembled WGS sequence"/>
</dbReference>
<organism evidence="5 6">
    <name type="scientific">Protea cynaroides</name>
    <dbReference type="NCBI Taxonomy" id="273540"/>
    <lineage>
        <taxon>Eukaryota</taxon>
        <taxon>Viridiplantae</taxon>
        <taxon>Streptophyta</taxon>
        <taxon>Embryophyta</taxon>
        <taxon>Tracheophyta</taxon>
        <taxon>Spermatophyta</taxon>
        <taxon>Magnoliopsida</taxon>
        <taxon>Proteales</taxon>
        <taxon>Proteaceae</taxon>
        <taxon>Protea</taxon>
    </lineage>
</organism>
<keyword evidence="2" id="KW-0378">Hydrolase</keyword>
<dbReference type="Gene3D" id="3.20.20.80">
    <property type="entry name" value="Glycosidases"/>
    <property type="match status" value="1"/>
</dbReference>
<dbReference type="GO" id="GO:0005975">
    <property type="term" value="P:carbohydrate metabolic process"/>
    <property type="evidence" value="ECO:0007669"/>
    <property type="project" value="InterPro"/>
</dbReference>
<sequence length="104" mass="11693">MVDSVISVTAMLGSDRIPVVVTEKGWVSHCGEDERTLQKIKPICTIQYIISEASADGTWDSIMKGGVIEIDIYELFDEDGKKKEEDDRLDGFVQQLYRGTNDCF</sequence>
<comment type="caution">
    <text evidence="5">The sequence shown here is derived from an EMBL/GenBank/DDBJ whole genome shotgun (WGS) entry which is preliminary data.</text>
</comment>
<evidence type="ECO:0000256" key="3">
    <source>
        <dbReference type="ARBA" id="ARBA00023295"/>
    </source>
</evidence>
<name>A0A9Q0K7Q6_9MAGN</name>
<evidence type="ECO:0000313" key="5">
    <source>
        <dbReference type="EMBL" id="KAJ4965433.1"/>
    </source>
</evidence>
<comment type="similarity">
    <text evidence="1 4">Belongs to the glycosyl hydrolase 17 family.</text>
</comment>
<dbReference type="SUPFAM" id="SSF51445">
    <property type="entry name" value="(Trans)glycosidases"/>
    <property type="match status" value="1"/>
</dbReference>
<dbReference type="EMBL" id="JAMYWD010000007">
    <property type="protein sequence ID" value="KAJ4965433.1"/>
    <property type="molecule type" value="Genomic_DNA"/>
</dbReference>
<dbReference type="GO" id="GO:0004553">
    <property type="term" value="F:hydrolase activity, hydrolyzing O-glycosyl compounds"/>
    <property type="evidence" value="ECO:0007669"/>
    <property type="project" value="InterPro"/>
</dbReference>
<dbReference type="InterPro" id="IPR000490">
    <property type="entry name" value="Glyco_hydro_17"/>
</dbReference>
<proteinExistence type="inferred from homology"/>
<reference evidence="5" key="1">
    <citation type="journal article" date="2023" name="Plant J.">
        <title>The genome of the king protea, Protea cynaroides.</title>
        <authorList>
            <person name="Chang J."/>
            <person name="Duong T.A."/>
            <person name="Schoeman C."/>
            <person name="Ma X."/>
            <person name="Roodt D."/>
            <person name="Barker N."/>
            <person name="Li Z."/>
            <person name="Van de Peer Y."/>
            <person name="Mizrachi E."/>
        </authorList>
    </citation>
    <scope>NUCLEOTIDE SEQUENCE</scope>
    <source>
        <tissue evidence="5">Young leaves</tissue>
    </source>
</reference>
<dbReference type="Pfam" id="PF00332">
    <property type="entry name" value="Glyco_hydro_17"/>
    <property type="match status" value="1"/>
</dbReference>